<gene>
    <name evidence="1" type="ORF">BCR21_08885</name>
</gene>
<evidence type="ECO:0000313" key="1">
    <source>
        <dbReference type="EMBL" id="OEG11403.1"/>
    </source>
</evidence>
<dbReference type="PANTHER" id="PTHR33408">
    <property type="entry name" value="TRANSPOSASE"/>
    <property type="match status" value="1"/>
</dbReference>
<dbReference type="Proteomes" id="UP000094068">
    <property type="component" value="Unassembled WGS sequence"/>
</dbReference>
<reference evidence="2" key="1">
    <citation type="submission" date="2016-09" db="EMBL/GenBank/DDBJ databases">
        <authorList>
            <person name="Gulvik C.A."/>
        </authorList>
    </citation>
    <scope>NUCLEOTIDE SEQUENCE [LARGE SCALE GENOMIC DNA]</scope>
    <source>
        <strain evidence="2">DSM 23328</strain>
    </source>
</reference>
<proteinExistence type="predicted"/>
<organism evidence="1 2">
    <name type="scientific">Enterococcus ureasiticus</name>
    <dbReference type="NCBI Taxonomy" id="903984"/>
    <lineage>
        <taxon>Bacteria</taxon>
        <taxon>Bacillati</taxon>
        <taxon>Bacillota</taxon>
        <taxon>Bacilli</taxon>
        <taxon>Lactobacillales</taxon>
        <taxon>Enterococcaceae</taxon>
        <taxon>Enterococcus</taxon>
    </lineage>
</organism>
<name>A0A1E5GFA3_9ENTE</name>
<accession>A0A1E5GFA3</accession>
<evidence type="ECO:0008006" key="3">
    <source>
        <dbReference type="Google" id="ProtNLM"/>
    </source>
</evidence>
<dbReference type="AlphaFoldDB" id="A0A1E5GFA3"/>
<evidence type="ECO:0000313" key="2">
    <source>
        <dbReference type="Proteomes" id="UP000094068"/>
    </source>
</evidence>
<comment type="caution">
    <text evidence="1">The sequence shown here is derived from an EMBL/GenBank/DDBJ whole genome shotgun (WGS) entry which is preliminary data.</text>
</comment>
<keyword evidence="2" id="KW-1185">Reference proteome</keyword>
<sequence>MMWLSQSYQPSYRTINRFRVNPLVNTLLRECFVQFPSQLAKEQLIEEEAIFIDGTKIEANYKCHFYGVKHEHMKNGQLKASYNLQIARPFNTF</sequence>
<protein>
    <recommendedName>
        <fullName evidence="3">Transposase DDE domain-containing protein</fullName>
    </recommendedName>
</protein>
<dbReference type="PANTHER" id="PTHR33408:SF2">
    <property type="entry name" value="TRANSPOSASE DDE DOMAIN-CONTAINING PROTEIN"/>
    <property type="match status" value="1"/>
</dbReference>
<dbReference type="EMBL" id="MIJZ01000013">
    <property type="protein sequence ID" value="OEG11403.1"/>
    <property type="molecule type" value="Genomic_DNA"/>
</dbReference>